<name>A0A238KEM4_9RHOB</name>
<dbReference type="SUPFAM" id="SSF74653">
    <property type="entry name" value="TolA/TonB C-terminal domain"/>
    <property type="match status" value="1"/>
</dbReference>
<feature type="chain" id="PRO_5012489333" description="Gram-negative bacterial tonB protein" evidence="2">
    <location>
        <begin position="25"/>
        <end position="359"/>
    </location>
</feature>
<dbReference type="OrthoDB" id="7930032at2"/>
<evidence type="ECO:0008006" key="5">
    <source>
        <dbReference type="Google" id="ProtNLM"/>
    </source>
</evidence>
<sequence>MIASSRVLKGSALVLAVATHGALALVATPDVTLEVEGASGAAHAKLGTSFADMAMGVMGVTETTETAEPVEPEEAEEQPKEAVEPETPDLVKPDLGEPAKAATITSEMAKKPELATPQQLVPQSAAPVVAMDAPSPQMAIHEPLAAPVMQAALPVLSTLTPVQAVNPLEPTPVAPAMAPLPKEVASPVEPQMVTAPKPETAAVSSSLRPRMRSREFETVHKPKPQPRAKPKPEPKPRATAPAKPEPASRGNSTVNARAGSSTGKAGATARSSGSDGKKDRAGNAAASNYPGKVVSYIKRRANVRGRGRANVTIRISANGQLSSVTSSNAKAAAAIRRLGRVPKPPAGAKRSFSFTLTWK</sequence>
<organism evidence="3 4">
    <name type="scientific">Pelagimonas varians</name>
    <dbReference type="NCBI Taxonomy" id="696760"/>
    <lineage>
        <taxon>Bacteria</taxon>
        <taxon>Pseudomonadati</taxon>
        <taxon>Pseudomonadota</taxon>
        <taxon>Alphaproteobacteria</taxon>
        <taxon>Rhodobacterales</taxon>
        <taxon>Roseobacteraceae</taxon>
        <taxon>Pelagimonas</taxon>
    </lineage>
</organism>
<feature type="signal peptide" evidence="2">
    <location>
        <begin position="1"/>
        <end position="24"/>
    </location>
</feature>
<gene>
    <name evidence="3" type="ORF">PEV8663_02224</name>
</gene>
<accession>A0A238KEM4</accession>
<evidence type="ECO:0000313" key="4">
    <source>
        <dbReference type="Proteomes" id="UP000220836"/>
    </source>
</evidence>
<dbReference type="RefSeq" id="WP_097804729.1">
    <property type="nucleotide sequence ID" value="NZ_FXYH01000007.1"/>
</dbReference>
<evidence type="ECO:0000256" key="1">
    <source>
        <dbReference type="SAM" id="MobiDB-lite"/>
    </source>
</evidence>
<dbReference type="EMBL" id="FXYH01000007">
    <property type="protein sequence ID" value="SMX41271.1"/>
    <property type="molecule type" value="Genomic_DNA"/>
</dbReference>
<keyword evidence="4" id="KW-1185">Reference proteome</keyword>
<protein>
    <recommendedName>
        <fullName evidence="5">Gram-negative bacterial tonB protein</fullName>
    </recommendedName>
</protein>
<keyword evidence="2" id="KW-0732">Signal</keyword>
<feature type="compositionally biased region" description="Basic and acidic residues" evidence="1">
    <location>
        <begin position="77"/>
        <end position="95"/>
    </location>
</feature>
<dbReference type="AlphaFoldDB" id="A0A238KEM4"/>
<reference evidence="3 4" key="1">
    <citation type="submission" date="2017-05" db="EMBL/GenBank/DDBJ databases">
        <authorList>
            <person name="Song R."/>
            <person name="Chenine A.L."/>
            <person name="Ruprecht R.M."/>
        </authorList>
    </citation>
    <scope>NUCLEOTIDE SEQUENCE [LARGE SCALE GENOMIC DNA]</scope>
    <source>
        <strain evidence="3 4">CECT 8663</strain>
    </source>
</reference>
<dbReference type="Proteomes" id="UP000220836">
    <property type="component" value="Unassembled WGS sequence"/>
</dbReference>
<evidence type="ECO:0000256" key="2">
    <source>
        <dbReference type="SAM" id="SignalP"/>
    </source>
</evidence>
<feature type="compositionally biased region" description="Low complexity" evidence="1">
    <location>
        <begin position="256"/>
        <end position="274"/>
    </location>
</feature>
<feature type="region of interest" description="Disordered" evidence="1">
    <location>
        <begin position="62"/>
        <end position="95"/>
    </location>
</feature>
<feature type="region of interest" description="Disordered" evidence="1">
    <location>
        <begin position="188"/>
        <end position="286"/>
    </location>
</feature>
<evidence type="ECO:0000313" key="3">
    <source>
        <dbReference type="EMBL" id="SMX41271.1"/>
    </source>
</evidence>
<feature type="compositionally biased region" description="Low complexity" evidence="1">
    <location>
        <begin position="237"/>
        <end position="247"/>
    </location>
</feature>
<proteinExistence type="predicted"/>